<dbReference type="KEGG" id="vg:16511540"/>
<dbReference type="GeneID" id="16511540"/>
<dbReference type="RefSeq" id="YP_008318418.1">
    <property type="nucleotide sequence ID" value="NC_021856.1"/>
</dbReference>
<keyword evidence="2" id="KW-1185">Reference proteome</keyword>
<dbReference type="Proteomes" id="UP000014701">
    <property type="component" value="Segment"/>
</dbReference>
<sequence>MRQETVFKKDNDVAMVFMNESGKVVIKKGNETRVFNQSVGFDDVVESFREGGWVEGGFEDSKRDIKAEVQAPIDSLTEPEGFKVISSEEPHMAVAKTGTGTSYLAEAAQNSLDQEVSLEIIQKVDQYIELHKQAAELKSRMEELKKPVRTYMLENNHKKIKGTRGGSVVLQDATASNSTAIYSNYELGDIAPLVSADFLNKVTESRINSEKLEGLLKTHEGLDKETIEKIKEAKIVKPGTPRFTVKK</sequence>
<organism evidence="1 2">
    <name type="scientific">Bacillus phage phiNIT1</name>
    <dbReference type="NCBI Taxonomy" id="207656"/>
    <lineage>
        <taxon>Viruses</taxon>
        <taxon>Duplodnaviria</taxon>
        <taxon>Heunggongvirae</taxon>
        <taxon>Uroviricota</taxon>
        <taxon>Caudoviricetes</taxon>
        <taxon>Herelleviridae</taxon>
        <taxon>Bastillevirinae</taxon>
        <taxon>Nitunavirus</taxon>
        <taxon>Nitunavirus NIT1</taxon>
    </lineage>
</organism>
<reference evidence="1 2" key="1">
    <citation type="submission" date="2013-02" db="EMBL/GenBank/DDBJ databases">
        <title>phiNIT1 genome sequensing.</title>
        <authorList>
            <person name="Ozaki T."/>
            <person name="Kaneko J."/>
        </authorList>
    </citation>
    <scope>NUCLEOTIDE SEQUENCE [LARGE SCALE GENOMIC DNA]</scope>
    <source>
        <strain evidence="1">PhiNIT1</strain>
    </source>
</reference>
<dbReference type="Pfam" id="PF24091">
    <property type="entry name" value="DUF7376"/>
    <property type="match status" value="1"/>
</dbReference>
<evidence type="ECO:0000313" key="1">
    <source>
        <dbReference type="EMBL" id="BAN59650.1"/>
    </source>
</evidence>
<evidence type="ECO:0000313" key="2">
    <source>
        <dbReference type="Proteomes" id="UP000014701"/>
    </source>
</evidence>
<dbReference type="InterPro" id="IPR055800">
    <property type="entry name" value="DUF7376"/>
</dbReference>
<proteinExistence type="predicted"/>
<name>S6BV24_9CAUD</name>
<gene>
    <name evidence="1" type="primary">orf247</name>
</gene>
<accession>S6BV24</accession>
<dbReference type="OrthoDB" id="25095at10239"/>
<protein>
    <submittedName>
        <fullName evidence="1">Uncharacterized protein</fullName>
    </submittedName>
</protein>
<dbReference type="EMBL" id="AP013029">
    <property type="protein sequence ID" value="BAN59650.1"/>
    <property type="molecule type" value="Genomic_DNA"/>
</dbReference>